<sequence length="130" mass="15197">MKSHRVLIPTTHEVVRRTFRRVITFSRWYRGGHSKAFNFLLGRHRRLTILKFESVAVAQRLFSSPFEPKLFVERETDDNIFVRVLVDKDSNTSLFNVRSFAVKRSTPRPAGDCRSSSQHTQGPKLETFLF</sequence>
<proteinExistence type="predicted"/>
<comment type="caution">
    <text evidence="1">The sequence shown here is derived from an EMBL/GenBank/DDBJ whole genome shotgun (WGS) entry which is preliminary data.</text>
</comment>
<keyword evidence="2" id="KW-1185">Reference proteome</keyword>
<dbReference type="Proteomes" id="UP001160148">
    <property type="component" value="Unassembled WGS sequence"/>
</dbReference>
<organism evidence="1 2">
    <name type="scientific">Macrosiphum euphorbiae</name>
    <name type="common">potato aphid</name>
    <dbReference type="NCBI Taxonomy" id="13131"/>
    <lineage>
        <taxon>Eukaryota</taxon>
        <taxon>Metazoa</taxon>
        <taxon>Ecdysozoa</taxon>
        <taxon>Arthropoda</taxon>
        <taxon>Hexapoda</taxon>
        <taxon>Insecta</taxon>
        <taxon>Pterygota</taxon>
        <taxon>Neoptera</taxon>
        <taxon>Paraneoptera</taxon>
        <taxon>Hemiptera</taxon>
        <taxon>Sternorrhyncha</taxon>
        <taxon>Aphidomorpha</taxon>
        <taxon>Aphidoidea</taxon>
        <taxon>Aphididae</taxon>
        <taxon>Macrosiphini</taxon>
        <taxon>Macrosiphum</taxon>
    </lineage>
</organism>
<protein>
    <submittedName>
        <fullName evidence="1">Uncharacterized protein</fullName>
    </submittedName>
</protein>
<gene>
    <name evidence="1" type="ORF">MEUPH1_LOCUS3155</name>
</gene>
<name>A0AAV0VPN5_9HEMI</name>
<evidence type="ECO:0000313" key="1">
    <source>
        <dbReference type="EMBL" id="CAI6346224.1"/>
    </source>
</evidence>
<dbReference type="EMBL" id="CARXXK010000001">
    <property type="protein sequence ID" value="CAI6346224.1"/>
    <property type="molecule type" value="Genomic_DNA"/>
</dbReference>
<evidence type="ECO:0000313" key="2">
    <source>
        <dbReference type="Proteomes" id="UP001160148"/>
    </source>
</evidence>
<accession>A0AAV0VPN5</accession>
<dbReference type="AlphaFoldDB" id="A0AAV0VPN5"/>
<reference evidence="1 2" key="1">
    <citation type="submission" date="2023-01" db="EMBL/GenBank/DDBJ databases">
        <authorList>
            <person name="Whitehead M."/>
        </authorList>
    </citation>
    <scope>NUCLEOTIDE SEQUENCE [LARGE SCALE GENOMIC DNA]</scope>
</reference>